<sequence>MKRDVLEALNKERHARRAAIVVTNLDNGSSYLLRQEDEVKGPLGEAVTEALRTGKSCNIEVEGHALFLNVHVPSPRLVLVGAVHITQALAPMARIAGFPVEIIDPRTAFATKERFPDGNLQACWPQEALARMPLDDYTALAALTHDPKIDDMPLQAALAANCFYVGALGSRKTHARRVERFLTAGISQEQIARIHAPIGLDITAANPSEIAVAILAQIVQAFRTRGIKAGK</sequence>
<evidence type="ECO:0000259" key="1">
    <source>
        <dbReference type="Pfam" id="PF13478"/>
    </source>
</evidence>
<gene>
    <name evidence="2" type="ORF">ACFPLB_16940</name>
</gene>
<keyword evidence="3" id="KW-1185">Reference proteome</keyword>
<evidence type="ECO:0000313" key="2">
    <source>
        <dbReference type="EMBL" id="MFC5387647.1"/>
    </source>
</evidence>
<dbReference type="InterPro" id="IPR052698">
    <property type="entry name" value="MoCofactor_Util/Proc"/>
</dbReference>
<accession>A0ABW0H1E9</accession>
<dbReference type="RefSeq" id="WP_378231858.1">
    <property type="nucleotide sequence ID" value="NZ_JBHSLL010000062.1"/>
</dbReference>
<dbReference type="Pfam" id="PF13478">
    <property type="entry name" value="XdhC_C"/>
    <property type="match status" value="1"/>
</dbReference>
<comment type="caution">
    <text evidence="2">The sequence shown here is derived from an EMBL/GenBank/DDBJ whole genome shotgun (WGS) entry which is preliminary data.</text>
</comment>
<dbReference type="Proteomes" id="UP001596016">
    <property type="component" value="Unassembled WGS sequence"/>
</dbReference>
<dbReference type="InterPro" id="IPR027051">
    <property type="entry name" value="XdhC_Rossmann_dom"/>
</dbReference>
<evidence type="ECO:0000313" key="3">
    <source>
        <dbReference type="Proteomes" id="UP001596016"/>
    </source>
</evidence>
<reference evidence="3" key="1">
    <citation type="journal article" date="2019" name="Int. J. Syst. Evol. Microbiol.">
        <title>The Global Catalogue of Microorganisms (GCM) 10K type strain sequencing project: providing services to taxonomists for standard genome sequencing and annotation.</title>
        <authorList>
            <consortium name="The Broad Institute Genomics Platform"/>
            <consortium name="The Broad Institute Genome Sequencing Center for Infectious Disease"/>
            <person name="Wu L."/>
            <person name="Ma J."/>
        </authorList>
    </citation>
    <scope>NUCLEOTIDE SEQUENCE [LARGE SCALE GENOMIC DNA]</scope>
    <source>
        <strain evidence="3">CGMCC 4.1415</strain>
    </source>
</reference>
<dbReference type="PANTHER" id="PTHR30388:SF4">
    <property type="entry name" value="MOLYBDENUM COFACTOR INSERTION CHAPERONE PAOD"/>
    <property type="match status" value="1"/>
</dbReference>
<organism evidence="2 3">
    <name type="scientific">Aquamicrobium segne</name>
    <dbReference type="NCBI Taxonomy" id="469547"/>
    <lineage>
        <taxon>Bacteria</taxon>
        <taxon>Pseudomonadati</taxon>
        <taxon>Pseudomonadota</taxon>
        <taxon>Alphaproteobacteria</taxon>
        <taxon>Hyphomicrobiales</taxon>
        <taxon>Phyllobacteriaceae</taxon>
        <taxon>Aquamicrobium</taxon>
    </lineage>
</organism>
<feature type="domain" description="XdhC Rossmann" evidence="1">
    <location>
        <begin position="77"/>
        <end position="218"/>
    </location>
</feature>
<name>A0ABW0H1E9_9HYPH</name>
<dbReference type="EMBL" id="JBHSLL010000062">
    <property type="protein sequence ID" value="MFC5387647.1"/>
    <property type="molecule type" value="Genomic_DNA"/>
</dbReference>
<protein>
    <submittedName>
        <fullName evidence="2">XdhC family protein</fullName>
    </submittedName>
</protein>
<proteinExistence type="predicted"/>
<dbReference type="PANTHER" id="PTHR30388">
    <property type="entry name" value="ALDEHYDE OXIDOREDUCTASE MOLYBDENUM COFACTOR ASSEMBLY PROTEIN"/>
    <property type="match status" value="1"/>
</dbReference>
<dbReference type="Gene3D" id="3.40.50.720">
    <property type="entry name" value="NAD(P)-binding Rossmann-like Domain"/>
    <property type="match status" value="1"/>
</dbReference>